<gene>
    <name evidence="2" type="ORF">GCM10007924_25770</name>
</gene>
<reference evidence="2" key="2">
    <citation type="submission" date="2023-01" db="EMBL/GenBank/DDBJ databases">
        <title>Draft genome sequence of Sneathiella chinensis strain NBRC 103408.</title>
        <authorList>
            <person name="Sun Q."/>
            <person name="Mori K."/>
        </authorList>
    </citation>
    <scope>NUCLEOTIDE SEQUENCE</scope>
    <source>
        <strain evidence="2">NBRC 103408</strain>
    </source>
</reference>
<dbReference type="PANTHER" id="PTHR30411">
    <property type="entry name" value="CYTOPLASMIC PROTEIN"/>
    <property type="match status" value="1"/>
</dbReference>
<dbReference type="PANTHER" id="PTHR30411:SF1">
    <property type="entry name" value="CYTOPLASMIC PROTEIN"/>
    <property type="match status" value="1"/>
</dbReference>
<dbReference type="Gene3D" id="3.90.960.10">
    <property type="entry name" value="YbaK/aminoacyl-tRNA synthetase-associated domain"/>
    <property type="match status" value="1"/>
</dbReference>
<accession>A0ABQ5U7F8</accession>
<dbReference type="InterPro" id="IPR007214">
    <property type="entry name" value="YbaK/aa-tRNA-synth-assoc-dom"/>
</dbReference>
<dbReference type="CDD" id="cd04333">
    <property type="entry name" value="ProX_deacylase"/>
    <property type="match status" value="1"/>
</dbReference>
<comment type="caution">
    <text evidence="2">The sequence shown here is derived from an EMBL/GenBank/DDBJ whole genome shotgun (WGS) entry which is preliminary data.</text>
</comment>
<evidence type="ECO:0000259" key="1">
    <source>
        <dbReference type="Pfam" id="PF04073"/>
    </source>
</evidence>
<dbReference type="EMBL" id="BSNF01000008">
    <property type="protein sequence ID" value="GLQ07356.1"/>
    <property type="molecule type" value="Genomic_DNA"/>
</dbReference>
<protein>
    <submittedName>
        <fullName evidence="2">Aminoacyl-tRNA deacylase</fullName>
    </submittedName>
</protein>
<name>A0ABQ5U7F8_9PROT</name>
<dbReference type="SUPFAM" id="SSF55826">
    <property type="entry name" value="YbaK/ProRS associated domain"/>
    <property type="match status" value="1"/>
</dbReference>
<dbReference type="Proteomes" id="UP001161409">
    <property type="component" value="Unassembled WGS sequence"/>
</dbReference>
<dbReference type="Pfam" id="PF04073">
    <property type="entry name" value="tRNA_edit"/>
    <property type="match status" value="1"/>
</dbReference>
<keyword evidence="3" id="KW-1185">Reference proteome</keyword>
<evidence type="ECO:0000313" key="2">
    <source>
        <dbReference type="EMBL" id="GLQ07356.1"/>
    </source>
</evidence>
<proteinExistence type="predicted"/>
<dbReference type="InterPro" id="IPR036754">
    <property type="entry name" value="YbaK/aa-tRNA-synt-asso_dom_sf"/>
</dbReference>
<evidence type="ECO:0000313" key="3">
    <source>
        <dbReference type="Proteomes" id="UP001161409"/>
    </source>
</evidence>
<sequence length="162" mass="17032">MSGLLERPSVRQVIETLQAAGIEGRVRALESTARSAEDAASSIGCNVGAIVKTLVFMAGDQLLVALVAGDKRCDTKALRAHLGGSGKIRPAPADLVKEETGFSIGGVAPVGMKRQLPVFLDESLARFDRIYAAAGHPHCIFQTSLTELEALTGGHTARDISH</sequence>
<feature type="domain" description="YbaK/aminoacyl-tRNA synthetase-associated" evidence="1">
    <location>
        <begin position="32"/>
        <end position="149"/>
    </location>
</feature>
<dbReference type="RefSeq" id="WP_169561434.1">
    <property type="nucleotide sequence ID" value="NZ_BSNF01000008.1"/>
</dbReference>
<organism evidence="2 3">
    <name type="scientific">Sneathiella chinensis</name>
    <dbReference type="NCBI Taxonomy" id="349750"/>
    <lineage>
        <taxon>Bacteria</taxon>
        <taxon>Pseudomonadati</taxon>
        <taxon>Pseudomonadota</taxon>
        <taxon>Alphaproteobacteria</taxon>
        <taxon>Sneathiellales</taxon>
        <taxon>Sneathiellaceae</taxon>
        <taxon>Sneathiella</taxon>
    </lineage>
</organism>
<reference evidence="2" key="1">
    <citation type="journal article" date="2014" name="Int. J. Syst. Evol. Microbiol.">
        <title>Complete genome of a new Firmicutes species belonging to the dominant human colonic microbiota ('Ruminococcus bicirculans') reveals two chromosomes and a selective capacity to utilize plant glucans.</title>
        <authorList>
            <consortium name="NISC Comparative Sequencing Program"/>
            <person name="Wegmann U."/>
            <person name="Louis P."/>
            <person name="Goesmann A."/>
            <person name="Henrissat B."/>
            <person name="Duncan S.H."/>
            <person name="Flint H.J."/>
        </authorList>
    </citation>
    <scope>NUCLEOTIDE SEQUENCE</scope>
    <source>
        <strain evidence="2">NBRC 103408</strain>
    </source>
</reference>